<name>A0A9D1N7C1_9FIRM</name>
<dbReference type="GO" id="GO:0005975">
    <property type="term" value="P:carbohydrate metabolic process"/>
    <property type="evidence" value="ECO:0007669"/>
    <property type="project" value="InterPro"/>
</dbReference>
<dbReference type="GO" id="GO:0005576">
    <property type="term" value="C:extracellular region"/>
    <property type="evidence" value="ECO:0007669"/>
    <property type="project" value="UniProtKB-SubCell"/>
</dbReference>
<keyword evidence="2" id="KW-0732">Signal</keyword>
<dbReference type="Proteomes" id="UP000824130">
    <property type="component" value="Unassembled WGS sequence"/>
</dbReference>
<evidence type="ECO:0000256" key="2">
    <source>
        <dbReference type="ARBA" id="ARBA00022729"/>
    </source>
</evidence>
<dbReference type="InterPro" id="IPR051398">
    <property type="entry name" value="Polysacch_Deacetylase"/>
</dbReference>
<comment type="subcellular location">
    <subcellularLocation>
        <location evidence="1">Secreted</location>
    </subcellularLocation>
</comment>
<dbReference type="EMBL" id="DVOB01000128">
    <property type="protein sequence ID" value="HIU96246.1"/>
    <property type="molecule type" value="Genomic_DNA"/>
</dbReference>
<accession>A0A9D1N7C1</accession>
<dbReference type="Gene3D" id="3.20.20.370">
    <property type="entry name" value="Glycoside hydrolase/deacetylase"/>
    <property type="match status" value="1"/>
</dbReference>
<protein>
    <submittedName>
        <fullName evidence="4">Polysaccharide deacetylase family protein</fullName>
    </submittedName>
</protein>
<reference evidence="4" key="2">
    <citation type="journal article" date="2021" name="PeerJ">
        <title>Extensive microbial diversity within the chicken gut microbiome revealed by metagenomics and culture.</title>
        <authorList>
            <person name="Gilroy R."/>
            <person name="Ravi A."/>
            <person name="Getino M."/>
            <person name="Pursley I."/>
            <person name="Horton D.L."/>
            <person name="Alikhan N.F."/>
            <person name="Baker D."/>
            <person name="Gharbi K."/>
            <person name="Hall N."/>
            <person name="Watson M."/>
            <person name="Adriaenssens E.M."/>
            <person name="Foster-Nyarko E."/>
            <person name="Jarju S."/>
            <person name="Secka A."/>
            <person name="Antonio M."/>
            <person name="Oren A."/>
            <person name="Chaudhuri R.R."/>
            <person name="La Ragione R."/>
            <person name="Hildebrand F."/>
            <person name="Pallen M.J."/>
        </authorList>
    </citation>
    <scope>NUCLEOTIDE SEQUENCE</scope>
    <source>
        <strain evidence="4">ChiSjej4B22-8349</strain>
    </source>
</reference>
<dbReference type="AlphaFoldDB" id="A0A9D1N7C1"/>
<dbReference type="PROSITE" id="PS51257">
    <property type="entry name" value="PROKAR_LIPOPROTEIN"/>
    <property type="match status" value="1"/>
</dbReference>
<evidence type="ECO:0000259" key="3">
    <source>
        <dbReference type="PROSITE" id="PS51677"/>
    </source>
</evidence>
<dbReference type="PANTHER" id="PTHR34216">
    <property type="match status" value="1"/>
</dbReference>
<evidence type="ECO:0000313" key="5">
    <source>
        <dbReference type="Proteomes" id="UP000824130"/>
    </source>
</evidence>
<evidence type="ECO:0000256" key="1">
    <source>
        <dbReference type="ARBA" id="ARBA00004613"/>
    </source>
</evidence>
<gene>
    <name evidence="4" type="ORF">IAD25_05975</name>
</gene>
<dbReference type="InterPro" id="IPR011330">
    <property type="entry name" value="Glyco_hydro/deAcase_b/a-brl"/>
</dbReference>
<comment type="caution">
    <text evidence="4">The sequence shown here is derived from an EMBL/GenBank/DDBJ whole genome shotgun (WGS) entry which is preliminary data.</text>
</comment>
<dbReference type="PANTHER" id="PTHR34216:SF3">
    <property type="entry name" value="POLY-BETA-1,6-N-ACETYL-D-GLUCOSAMINE N-DEACETYLASE"/>
    <property type="match status" value="1"/>
</dbReference>
<dbReference type="GO" id="GO:0016810">
    <property type="term" value="F:hydrolase activity, acting on carbon-nitrogen (but not peptide) bonds"/>
    <property type="evidence" value="ECO:0007669"/>
    <property type="project" value="InterPro"/>
</dbReference>
<feature type="domain" description="NodB homology" evidence="3">
    <location>
        <begin position="110"/>
        <end position="283"/>
    </location>
</feature>
<organism evidence="4 5">
    <name type="scientific">Candidatus Allocopromorpha excrementipullorum</name>
    <dbReference type="NCBI Taxonomy" id="2840743"/>
    <lineage>
        <taxon>Bacteria</taxon>
        <taxon>Bacillati</taxon>
        <taxon>Bacillota</taxon>
        <taxon>Clostridia</taxon>
        <taxon>Eubacteriales</taxon>
        <taxon>Eubacteriaceae</taxon>
        <taxon>Eubacteriaceae incertae sedis</taxon>
        <taxon>Candidatus Allocopromorpha</taxon>
    </lineage>
</organism>
<dbReference type="InterPro" id="IPR002509">
    <property type="entry name" value="NODB_dom"/>
</dbReference>
<dbReference type="PROSITE" id="PS51677">
    <property type="entry name" value="NODB"/>
    <property type="match status" value="1"/>
</dbReference>
<dbReference type="SUPFAM" id="SSF88713">
    <property type="entry name" value="Glycoside hydrolase/deacetylase"/>
    <property type="match status" value="1"/>
</dbReference>
<evidence type="ECO:0000313" key="4">
    <source>
        <dbReference type="EMBL" id="HIU96246.1"/>
    </source>
</evidence>
<proteinExistence type="predicted"/>
<dbReference type="Pfam" id="PF01522">
    <property type="entry name" value="Polysacc_deac_1"/>
    <property type="match status" value="1"/>
</dbReference>
<sequence length="283" mass="33728">MNALREKKWIVIVMVFILACLSVYGIAHRKGVMHFVRERRDLMSECVPVLAYHGFVPEKVKNELFRDNKWIDDIEGFEKQMKYLHDNHWRTLTVDEFYDWHEGQSDVPEKSCMITFDDGYYEMYYEVYPILKKYGFNATVFVIGTYTPEQTAPYDPHVRAKIGWDKINEVKKEYPGFQFESHSYDLHGFDKDGNEPWVTATEKMLEEDFQKMDEYGFRYMAYPYGGYNDLMLEAIGKSKIKMAFTFKEPGYATRHYPVYEIPRQKVTAETTYEEFVEMLEKVE</sequence>
<reference evidence="4" key="1">
    <citation type="submission" date="2020-10" db="EMBL/GenBank/DDBJ databases">
        <authorList>
            <person name="Gilroy R."/>
        </authorList>
    </citation>
    <scope>NUCLEOTIDE SEQUENCE</scope>
    <source>
        <strain evidence="4">ChiSjej4B22-8349</strain>
    </source>
</reference>